<evidence type="ECO:0000313" key="4">
    <source>
        <dbReference type="EMBL" id="KAG8381171.1"/>
    </source>
</evidence>
<feature type="region of interest" description="Disordered" evidence="1">
    <location>
        <begin position="94"/>
        <end position="113"/>
    </location>
</feature>
<evidence type="ECO:0000256" key="1">
    <source>
        <dbReference type="SAM" id="MobiDB-lite"/>
    </source>
</evidence>
<dbReference type="Proteomes" id="UP000826271">
    <property type="component" value="Unassembled WGS sequence"/>
</dbReference>
<protein>
    <recommendedName>
        <fullName evidence="6">Transposase</fullName>
    </recommendedName>
</protein>
<sequence length="479" mass="55130">MVYVGGDIDYMDYCHPEFMSLCELDKIMGKIGLVELFWYYFVKRGCDFNSGLWYLLNDQDAMDMVEMGAKKRKIDLYVVQLSFTGLLKGREGGDVDIGTESSGGGESSKPEDIDTDFGTKYMDGIDVTESGRVKMMIPVMEIFFYDTDCDLSDDDNILYEKYVDGDVEFTAGKEKLKEVGSDGEGVTENIRFNPKTNNHDPKFRNGTVFKDTAEFKDVVRAHAVLWQRNINFFKNDFQKVRAKCKGNNCTWVVLASRMMHSETFQIRTLNAKHKCGRTLNKNKFVTSRLLSNKYKTDWRLSNGFDLEISKKRQGFLQGYKTLIGVDGCHLMGSHKGILLIVVGIDPNNYIFPICYCVIEDEDFNTWKWFLELFIGDLGIYDQQKWTFVSGMQKGLLPTLHWSRAHFRTSPKCDILLNNMCESFNSAILEARSKPLLAMVERLSTYLMKRMQSKRNAMSRWNVQICPKILAKMDKLKDNT</sequence>
<feature type="domain" description="Transposase MuDR plant" evidence="2">
    <location>
        <begin position="202"/>
        <end position="266"/>
    </location>
</feature>
<evidence type="ECO:0000259" key="3">
    <source>
        <dbReference type="Pfam" id="PF26130"/>
    </source>
</evidence>
<proteinExistence type="predicted"/>
<comment type="caution">
    <text evidence="4">The sequence shown here is derived from an EMBL/GenBank/DDBJ whole genome shotgun (WGS) entry which is preliminary data.</text>
</comment>
<reference evidence="4" key="1">
    <citation type="submission" date="2019-10" db="EMBL/GenBank/DDBJ databases">
        <authorList>
            <person name="Zhang R."/>
            <person name="Pan Y."/>
            <person name="Wang J."/>
            <person name="Ma R."/>
            <person name="Yu S."/>
        </authorList>
    </citation>
    <scope>NUCLEOTIDE SEQUENCE</scope>
    <source>
        <strain evidence="4">LA-IB0</strain>
        <tissue evidence="4">Leaf</tissue>
    </source>
</reference>
<dbReference type="PANTHER" id="PTHR31973:SF187">
    <property type="entry name" value="MUTATOR TRANSPOSASE MUDRA PROTEIN"/>
    <property type="match status" value="1"/>
</dbReference>
<dbReference type="InterPro" id="IPR058594">
    <property type="entry name" value="PB1-like_dom_pln"/>
</dbReference>
<accession>A0AAV6XE35</accession>
<dbReference type="EMBL" id="WHWC01000006">
    <property type="protein sequence ID" value="KAG8381171.1"/>
    <property type="molecule type" value="Genomic_DNA"/>
</dbReference>
<keyword evidence="5" id="KW-1185">Reference proteome</keyword>
<gene>
    <name evidence="4" type="ORF">BUALT_Bualt06G0094600</name>
</gene>
<name>A0AAV6XE35_9LAMI</name>
<dbReference type="InterPro" id="IPR004332">
    <property type="entry name" value="Transposase_MuDR"/>
</dbReference>
<evidence type="ECO:0000259" key="2">
    <source>
        <dbReference type="Pfam" id="PF03108"/>
    </source>
</evidence>
<organism evidence="4 5">
    <name type="scientific">Buddleja alternifolia</name>
    <dbReference type="NCBI Taxonomy" id="168488"/>
    <lineage>
        <taxon>Eukaryota</taxon>
        <taxon>Viridiplantae</taxon>
        <taxon>Streptophyta</taxon>
        <taxon>Embryophyta</taxon>
        <taxon>Tracheophyta</taxon>
        <taxon>Spermatophyta</taxon>
        <taxon>Magnoliopsida</taxon>
        <taxon>eudicotyledons</taxon>
        <taxon>Gunneridae</taxon>
        <taxon>Pentapetalae</taxon>
        <taxon>asterids</taxon>
        <taxon>lamiids</taxon>
        <taxon>Lamiales</taxon>
        <taxon>Scrophulariaceae</taxon>
        <taxon>Buddlejeae</taxon>
        <taxon>Buddleja</taxon>
    </lineage>
</organism>
<evidence type="ECO:0000313" key="5">
    <source>
        <dbReference type="Proteomes" id="UP000826271"/>
    </source>
</evidence>
<dbReference type="Pfam" id="PF03108">
    <property type="entry name" value="DBD_Tnp_Mut"/>
    <property type="match status" value="1"/>
</dbReference>
<evidence type="ECO:0008006" key="6">
    <source>
        <dbReference type="Google" id="ProtNLM"/>
    </source>
</evidence>
<feature type="domain" description="PB1-like" evidence="3">
    <location>
        <begin position="1"/>
        <end position="79"/>
    </location>
</feature>
<dbReference type="PANTHER" id="PTHR31973">
    <property type="entry name" value="POLYPROTEIN, PUTATIVE-RELATED"/>
    <property type="match status" value="1"/>
</dbReference>
<dbReference type="AlphaFoldDB" id="A0AAV6XE35"/>
<dbReference type="Pfam" id="PF26130">
    <property type="entry name" value="PB1-like"/>
    <property type="match status" value="1"/>
</dbReference>